<dbReference type="PANTHER" id="PTHR43320:SF2">
    <property type="entry name" value="2-DEHYDRO-3-DEOXYGLUCONOKINASE_2-DEHYDRO-3-DEOXYGALACTONOKINASE"/>
    <property type="match status" value="1"/>
</dbReference>
<dbReference type="CDD" id="cd01166">
    <property type="entry name" value="KdgK"/>
    <property type="match status" value="1"/>
</dbReference>
<dbReference type="EC" id="2.7.1.45" evidence="5"/>
<dbReference type="InterPro" id="IPR052700">
    <property type="entry name" value="Carb_kinase_PfkB-like"/>
</dbReference>
<evidence type="ECO:0000256" key="3">
    <source>
        <dbReference type="ARBA" id="ARBA00022777"/>
    </source>
</evidence>
<dbReference type="InterPro" id="IPR011611">
    <property type="entry name" value="PfkB_dom"/>
</dbReference>
<dbReference type="PANTHER" id="PTHR43320">
    <property type="entry name" value="SUGAR KINASE"/>
    <property type="match status" value="1"/>
</dbReference>
<protein>
    <submittedName>
        <fullName evidence="5">2-dehydro-3-deoxygluconokinase</fullName>
        <ecNumber evidence="5">2.7.1.45</ecNumber>
    </submittedName>
</protein>
<sequence length="319" mass="34493">MPTPQVVTLGEAMLRLSPPDHQRLDTTPVLEVHIGGAELNVAVALAQLGVPVAWVSKLPNNPLGWRIARDAQRFGVDVSRIVWTNEGRVGLYFYERSVPPRPSTVLYDRRHSAINALRAEELDWDFIGTAKILHLTGITPALSDNCRQLVANAIVRAKQRGMTVSFDVNYRARLWAPQQAQAVLSALLRSGVDILICTKDDAATLFGLAGDAETSARQLQATLRVPHVVVTHGDRAVVATPQGGFTAVGYALTEVDRLGAGDAFVAGLLCGVLQGNWELGLRYGLAMAALKHTVPGDWFLGTKAEVDALVQAQTRSVVR</sequence>
<keyword evidence="3 5" id="KW-0418">Kinase</keyword>
<comment type="similarity">
    <text evidence="1">Belongs to the carbohydrate kinase PfkB family.</text>
</comment>
<dbReference type="Proteomes" id="UP000236173">
    <property type="component" value="Unassembled WGS sequence"/>
</dbReference>
<dbReference type="EMBL" id="BEHT01000003">
    <property type="protein sequence ID" value="GBC97857.1"/>
    <property type="molecule type" value="Genomic_DNA"/>
</dbReference>
<dbReference type="Gene3D" id="3.40.1190.20">
    <property type="match status" value="1"/>
</dbReference>
<comment type="caution">
    <text evidence="5">The sequence shown here is derived from an EMBL/GenBank/DDBJ whole genome shotgun (WGS) entry which is preliminary data.</text>
</comment>
<dbReference type="Pfam" id="PF00294">
    <property type="entry name" value="PfkB"/>
    <property type="match status" value="1"/>
</dbReference>
<dbReference type="SUPFAM" id="SSF53613">
    <property type="entry name" value="Ribokinase-like"/>
    <property type="match status" value="1"/>
</dbReference>
<evidence type="ECO:0000256" key="1">
    <source>
        <dbReference type="ARBA" id="ARBA00010688"/>
    </source>
</evidence>
<evidence type="ECO:0000256" key="2">
    <source>
        <dbReference type="ARBA" id="ARBA00022679"/>
    </source>
</evidence>
<reference evidence="6" key="1">
    <citation type="submission" date="2017-09" db="EMBL/GenBank/DDBJ databases">
        <title>Metaegenomics of thermophilic ammonia-oxidizing enrichment culture.</title>
        <authorList>
            <person name="Kato S."/>
            <person name="Suzuki K."/>
        </authorList>
    </citation>
    <scope>NUCLEOTIDE SEQUENCE [LARGE SCALE GENOMIC DNA]</scope>
</reference>
<dbReference type="GO" id="GO:0008673">
    <property type="term" value="F:2-dehydro-3-deoxygluconokinase activity"/>
    <property type="evidence" value="ECO:0007669"/>
    <property type="project" value="UniProtKB-EC"/>
</dbReference>
<organism evidence="5 6">
    <name type="scientific">Candidatus Fervidibacter japonicus</name>
    <dbReference type="NCBI Taxonomy" id="2035412"/>
    <lineage>
        <taxon>Bacteria</taxon>
        <taxon>Candidatus Fervidibacterota</taxon>
        <taxon>Candidatus Fervidibacter</taxon>
    </lineage>
</organism>
<proteinExistence type="inferred from homology"/>
<dbReference type="InterPro" id="IPR029056">
    <property type="entry name" value="Ribokinase-like"/>
</dbReference>
<accession>A0A2H5X9R8</accession>
<gene>
    <name evidence="5" type="primary">kdgK</name>
    <name evidence="5" type="ORF">HRbin17_00352</name>
</gene>
<feature type="domain" description="Carbohydrate kinase PfkB" evidence="4">
    <location>
        <begin position="5"/>
        <end position="296"/>
    </location>
</feature>
<evidence type="ECO:0000313" key="5">
    <source>
        <dbReference type="EMBL" id="GBC97857.1"/>
    </source>
</evidence>
<keyword evidence="2 5" id="KW-0808">Transferase</keyword>
<evidence type="ECO:0000313" key="6">
    <source>
        <dbReference type="Proteomes" id="UP000236173"/>
    </source>
</evidence>
<dbReference type="AlphaFoldDB" id="A0A2H5X9R8"/>
<name>A0A2H5X9R8_9BACT</name>
<evidence type="ECO:0000259" key="4">
    <source>
        <dbReference type="Pfam" id="PF00294"/>
    </source>
</evidence>